<evidence type="ECO:0000256" key="1">
    <source>
        <dbReference type="SAM" id="Phobius"/>
    </source>
</evidence>
<accession>A0A480A3J3</accession>
<name>A0A480A3J3_9CYAN</name>
<comment type="caution">
    <text evidence="2">The sequence shown here is derived from an EMBL/GenBank/DDBJ whole genome shotgun (WGS) entry which is preliminary data.</text>
</comment>
<gene>
    <name evidence="2" type="ORF">SR1949_31910</name>
</gene>
<feature type="transmembrane region" description="Helical" evidence="1">
    <location>
        <begin position="192"/>
        <end position="211"/>
    </location>
</feature>
<proteinExistence type="predicted"/>
<protein>
    <submittedName>
        <fullName evidence="2">Uncharacterized protein</fullName>
    </submittedName>
</protein>
<sequence length="310" mass="36240">MKFKQKINKAYSNHSFSFSLQVPPGSSFVEFKVDEGEYSFYLNNSIIEQIEKAQIQGLSLYIPSGLVLPLWYYTFVTENVIEPNKNQVNYKNPKVYFLVYLFLAQIWQLLTNKNPQTKIISLSGFTFNSYYQSTADQKINIILQTTVLFDGDIIHKIRYDFLENADCLRIVSAHYWLTEQIIKRLRSNLNSVYWFIYAILPASLIIWKVAAVTGWQFFILILVWIILFLLLAILNLFIVNELKKYIGRKKNQELINWLVWLITNLFVNVSSFSDVPVIFLGNLVLIVLIPHLLKWLLPKLGKILLKIILN</sequence>
<feature type="transmembrane region" description="Helical" evidence="1">
    <location>
        <begin position="254"/>
        <end position="272"/>
    </location>
</feature>
<feature type="transmembrane region" description="Helical" evidence="1">
    <location>
        <begin position="217"/>
        <end position="242"/>
    </location>
</feature>
<dbReference type="EMBL" id="BJCE01000114">
    <property type="protein sequence ID" value="GCL38078.1"/>
    <property type="molecule type" value="Genomic_DNA"/>
</dbReference>
<feature type="transmembrane region" description="Helical" evidence="1">
    <location>
        <begin position="278"/>
        <end position="297"/>
    </location>
</feature>
<organism evidence="2 3">
    <name type="scientific">Sphaerospermopsis reniformis</name>
    <dbReference type="NCBI Taxonomy" id="531300"/>
    <lineage>
        <taxon>Bacteria</taxon>
        <taxon>Bacillati</taxon>
        <taxon>Cyanobacteriota</taxon>
        <taxon>Cyanophyceae</taxon>
        <taxon>Nostocales</taxon>
        <taxon>Aphanizomenonaceae</taxon>
        <taxon>Sphaerospermopsis</taxon>
    </lineage>
</organism>
<keyword evidence="1" id="KW-0812">Transmembrane</keyword>
<keyword evidence="1" id="KW-0472">Membrane</keyword>
<keyword evidence="3" id="KW-1185">Reference proteome</keyword>
<dbReference type="RefSeq" id="WP_137668073.1">
    <property type="nucleotide sequence ID" value="NZ_BJCE01000114.1"/>
</dbReference>
<keyword evidence="1" id="KW-1133">Transmembrane helix</keyword>
<evidence type="ECO:0000313" key="3">
    <source>
        <dbReference type="Proteomes" id="UP000300142"/>
    </source>
</evidence>
<dbReference type="AlphaFoldDB" id="A0A480A3J3"/>
<evidence type="ECO:0000313" key="2">
    <source>
        <dbReference type="EMBL" id="GCL38078.1"/>
    </source>
</evidence>
<dbReference type="Proteomes" id="UP000300142">
    <property type="component" value="Unassembled WGS sequence"/>
</dbReference>
<reference evidence="3" key="1">
    <citation type="submission" date="2019-02" db="EMBL/GenBank/DDBJ databases">
        <title>Draft genome sequence of Sphaerospermopsis reniformis NIES-1949.</title>
        <authorList>
            <person name="Yamaguchi H."/>
            <person name="Suzuki S."/>
            <person name="Kawachi M."/>
        </authorList>
    </citation>
    <scope>NUCLEOTIDE SEQUENCE [LARGE SCALE GENOMIC DNA]</scope>
    <source>
        <strain evidence="3">NIES-1949</strain>
    </source>
</reference>